<evidence type="ECO:0000313" key="1">
    <source>
        <dbReference type="EnsemblPlants" id="Kaladp0008s0079.1.v1.1.CDS.1"/>
    </source>
</evidence>
<keyword evidence="2" id="KW-1185">Reference proteome</keyword>
<dbReference type="AlphaFoldDB" id="A0A7N0RBD3"/>
<evidence type="ECO:0000313" key="2">
    <source>
        <dbReference type="Proteomes" id="UP000594263"/>
    </source>
</evidence>
<name>A0A7N0RBD3_KALFE</name>
<reference evidence="1" key="1">
    <citation type="submission" date="2021-01" db="UniProtKB">
        <authorList>
            <consortium name="EnsemblPlants"/>
        </authorList>
    </citation>
    <scope>IDENTIFICATION</scope>
</reference>
<sequence length="102" mass="11813">MEIWRYKIVSHCHIFLNCQTNHDQIHTSQLPSYLPSLTEKNLFSIYTEANWVEQFAAAVGDALRKNNSVMTASVGRWQDKTVDEEFRIGICSYLPPRTSCNF</sequence>
<organism evidence="1 2">
    <name type="scientific">Kalanchoe fedtschenkoi</name>
    <name type="common">Lavender scallops</name>
    <name type="synonym">South American air plant</name>
    <dbReference type="NCBI Taxonomy" id="63787"/>
    <lineage>
        <taxon>Eukaryota</taxon>
        <taxon>Viridiplantae</taxon>
        <taxon>Streptophyta</taxon>
        <taxon>Embryophyta</taxon>
        <taxon>Tracheophyta</taxon>
        <taxon>Spermatophyta</taxon>
        <taxon>Magnoliopsida</taxon>
        <taxon>eudicotyledons</taxon>
        <taxon>Gunneridae</taxon>
        <taxon>Pentapetalae</taxon>
        <taxon>Saxifragales</taxon>
        <taxon>Crassulaceae</taxon>
        <taxon>Kalanchoe</taxon>
    </lineage>
</organism>
<dbReference type="Proteomes" id="UP000594263">
    <property type="component" value="Unplaced"/>
</dbReference>
<proteinExistence type="predicted"/>
<dbReference type="Gramene" id="Kaladp0008s0079.1.v1.1">
    <property type="protein sequence ID" value="Kaladp0008s0079.1.v1.1.CDS.1"/>
    <property type="gene ID" value="Kaladp0008s0079.v1.1"/>
</dbReference>
<dbReference type="EnsemblPlants" id="Kaladp0008s0079.1.v1.1">
    <property type="protein sequence ID" value="Kaladp0008s0079.1.v1.1.CDS.1"/>
    <property type="gene ID" value="Kaladp0008s0079.v1.1"/>
</dbReference>
<accession>A0A7N0RBD3</accession>
<protein>
    <submittedName>
        <fullName evidence="1">Uncharacterized protein</fullName>
    </submittedName>
</protein>